<dbReference type="AlphaFoldDB" id="A0A0C3NBD0"/>
<feature type="region of interest" description="Disordered" evidence="1">
    <location>
        <begin position="82"/>
        <end position="136"/>
    </location>
</feature>
<dbReference type="HOGENOM" id="CLU_062064_2_0_1"/>
<evidence type="ECO:0000313" key="2">
    <source>
        <dbReference type="EMBL" id="KIN92863.1"/>
    </source>
</evidence>
<feature type="compositionally biased region" description="Acidic residues" evidence="1">
    <location>
        <begin position="100"/>
        <end position="114"/>
    </location>
</feature>
<accession>A0A0C3NBD0</accession>
<feature type="compositionally biased region" description="Basic and acidic residues" evidence="1">
    <location>
        <begin position="127"/>
        <end position="136"/>
    </location>
</feature>
<feature type="region of interest" description="Disordered" evidence="1">
    <location>
        <begin position="1"/>
        <end position="36"/>
    </location>
</feature>
<name>A0A0C3NBD0_PISTI</name>
<keyword evidence="3" id="KW-1185">Reference proteome</keyword>
<proteinExistence type="predicted"/>
<reference evidence="3" key="2">
    <citation type="submission" date="2015-01" db="EMBL/GenBank/DDBJ databases">
        <title>Evolutionary Origins and Diversification of the Mycorrhizal Mutualists.</title>
        <authorList>
            <consortium name="DOE Joint Genome Institute"/>
            <consortium name="Mycorrhizal Genomics Consortium"/>
            <person name="Kohler A."/>
            <person name="Kuo A."/>
            <person name="Nagy L.G."/>
            <person name="Floudas D."/>
            <person name="Copeland A."/>
            <person name="Barry K.W."/>
            <person name="Cichocki N."/>
            <person name="Veneault-Fourrey C."/>
            <person name="LaButti K."/>
            <person name="Lindquist E.A."/>
            <person name="Lipzen A."/>
            <person name="Lundell T."/>
            <person name="Morin E."/>
            <person name="Murat C."/>
            <person name="Riley R."/>
            <person name="Ohm R."/>
            <person name="Sun H."/>
            <person name="Tunlid A."/>
            <person name="Henrissat B."/>
            <person name="Grigoriev I.V."/>
            <person name="Hibbett D.S."/>
            <person name="Martin F."/>
        </authorList>
    </citation>
    <scope>NUCLEOTIDE SEQUENCE [LARGE SCALE GENOMIC DNA]</scope>
    <source>
        <strain evidence="3">Marx 270</strain>
    </source>
</reference>
<dbReference type="EMBL" id="KN832327">
    <property type="protein sequence ID" value="KIN92863.1"/>
    <property type="molecule type" value="Genomic_DNA"/>
</dbReference>
<evidence type="ECO:0000256" key="1">
    <source>
        <dbReference type="SAM" id="MobiDB-lite"/>
    </source>
</evidence>
<gene>
    <name evidence="2" type="ORF">M404DRAFT_36653</name>
</gene>
<feature type="compositionally biased region" description="Acidic residues" evidence="1">
    <location>
        <begin position="1"/>
        <end position="26"/>
    </location>
</feature>
<evidence type="ECO:0000313" key="3">
    <source>
        <dbReference type="Proteomes" id="UP000054217"/>
    </source>
</evidence>
<organism evidence="2 3">
    <name type="scientific">Pisolithus tinctorius Marx 270</name>
    <dbReference type="NCBI Taxonomy" id="870435"/>
    <lineage>
        <taxon>Eukaryota</taxon>
        <taxon>Fungi</taxon>
        <taxon>Dikarya</taxon>
        <taxon>Basidiomycota</taxon>
        <taxon>Agaricomycotina</taxon>
        <taxon>Agaricomycetes</taxon>
        <taxon>Agaricomycetidae</taxon>
        <taxon>Boletales</taxon>
        <taxon>Sclerodermatineae</taxon>
        <taxon>Pisolithaceae</taxon>
        <taxon>Pisolithus</taxon>
    </lineage>
</organism>
<dbReference type="Proteomes" id="UP000054217">
    <property type="component" value="Unassembled WGS sequence"/>
</dbReference>
<protein>
    <submittedName>
        <fullName evidence="2">Uncharacterized protein</fullName>
    </submittedName>
</protein>
<reference evidence="2 3" key="1">
    <citation type="submission" date="2014-04" db="EMBL/GenBank/DDBJ databases">
        <authorList>
            <consortium name="DOE Joint Genome Institute"/>
            <person name="Kuo A."/>
            <person name="Kohler A."/>
            <person name="Costa M.D."/>
            <person name="Nagy L.G."/>
            <person name="Floudas D."/>
            <person name="Copeland A."/>
            <person name="Barry K.W."/>
            <person name="Cichocki N."/>
            <person name="Veneault-Fourrey C."/>
            <person name="LaButti K."/>
            <person name="Lindquist E.A."/>
            <person name="Lipzen A."/>
            <person name="Lundell T."/>
            <person name="Morin E."/>
            <person name="Murat C."/>
            <person name="Sun H."/>
            <person name="Tunlid A."/>
            <person name="Henrissat B."/>
            <person name="Grigoriev I.V."/>
            <person name="Hibbett D.S."/>
            <person name="Martin F."/>
            <person name="Nordberg H.P."/>
            <person name="Cantor M.N."/>
            <person name="Hua S.X."/>
        </authorList>
    </citation>
    <scope>NUCLEOTIDE SEQUENCE [LARGE SCALE GENOMIC DNA]</scope>
    <source>
        <strain evidence="2 3">Marx 270</strain>
    </source>
</reference>
<dbReference type="InParanoid" id="A0A0C3NBD0"/>
<sequence>MEEADDEWEAGREDEEEPETPYEGDPQEWGSPPAFERMARAAEQMAEAMEQTANEWGLYCEWAEWAEMRRREDACEAKMAKLKCKGGGWKRPQSEVAEDKNEEVDEGVEGDNEEEVKGEQEGGEEQEGGREQAMEE</sequence>